<dbReference type="EMBL" id="JAVFWL010000003">
    <property type="protein sequence ID" value="KAK6745595.1"/>
    <property type="molecule type" value="Genomic_DNA"/>
</dbReference>
<dbReference type="Proteomes" id="UP001303046">
    <property type="component" value="Unassembled WGS sequence"/>
</dbReference>
<evidence type="ECO:0000313" key="1">
    <source>
        <dbReference type="EMBL" id="KAK6745595.1"/>
    </source>
</evidence>
<keyword evidence="2" id="KW-1185">Reference proteome</keyword>
<name>A0ABR1D4Y6_NECAM</name>
<sequence length="77" mass="8646">MMFNISNQHAAIAEIDANATMGLEQQSDGFGKRYYPAEQTSYNNRLVDLCDHASLLLHLKGITDPISLRSKYQPFNA</sequence>
<proteinExistence type="predicted"/>
<evidence type="ECO:0000313" key="2">
    <source>
        <dbReference type="Proteomes" id="UP001303046"/>
    </source>
</evidence>
<gene>
    <name evidence="1" type="primary">Necator_chrIII.g12754</name>
    <name evidence="1" type="ORF">RB195_011987</name>
</gene>
<reference evidence="1 2" key="1">
    <citation type="submission" date="2023-08" db="EMBL/GenBank/DDBJ databases">
        <title>A Necator americanus chromosomal reference genome.</title>
        <authorList>
            <person name="Ilik V."/>
            <person name="Petrzelkova K.J."/>
            <person name="Pardy F."/>
            <person name="Fuh T."/>
            <person name="Niatou-Singa F.S."/>
            <person name="Gouil Q."/>
            <person name="Baker L."/>
            <person name="Ritchie M.E."/>
            <person name="Jex A.R."/>
            <person name="Gazzola D."/>
            <person name="Li H."/>
            <person name="Toshio Fujiwara R."/>
            <person name="Zhan B."/>
            <person name="Aroian R.V."/>
            <person name="Pafco B."/>
            <person name="Schwarz E.M."/>
        </authorList>
    </citation>
    <scope>NUCLEOTIDE SEQUENCE [LARGE SCALE GENOMIC DNA]</scope>
    <source>
        <strain evidence="1 2">Aroian</strain>
        <tissue evidence="1">Whole animal</tissue>
    </source>
</reference>
<comment type="caution">
    <text evidence="1">The sequence shown here is derived from an EMBL/GenBank/DDBJ whole genome shotgun (WGS) entry which is preliminary data.</text>
</comment>
<protein>
    <submittedName>
        <fullName evidence="1">Uncharacterized protein</fullName>
    </submittedName>
</protein>
<organism evidence="1 2">
    <name type="scientific">Necator americanus</name>
    <name type="common">Human hookworm</name>
    <dbReference type="NCBI Taxonomy" id="51031"/>
    <lineage>
        <taxon>Eukaryota</taxon>
        <taxon>Metazoa</taxon>
        <taxon>Ecdysozoa</taxon>
        <taxon>Nematoda</taxon>
        <taxon>Chromadorea</taxon>
        <taxon>Rhabditida</taxon>
        <taxon>Rhabditina</taxon>
        <taxon>Rhabditomorpha</taxon>
        <taxon>Strongyloidea</taxon>
        <taxon>Ancylostomatidae</taxon>
        <taxon>Bunostominae</taxon>
        <taxon>Necator</taxon>
    </lineage>
</organism>
<accession>A0ABR1D4Y6</accession>